<feature type="compositionally biased region" description="Basic and acidic residues" evidence="4">
    <location>
        <begin position="19"/>
        <end position="33"/>
    </location>
</feature>
<dbReference type="Gene3D" id="3.90.1530.30">
    <property type="match status" value="1"/>
</dbReference>
<dbReference type="EMBL" id="PEZZ01000020">
    <property type="protein sequence ID" value="PIS05126.1"/>
    <property type="molecule type" value="Genomic_DNA"/>
</dbReference>
<evidence type="ECO:0000313" key="7">
    <source>
        <dbReference type="Proteomes" id="UP000230935"/>
    </source>
</evidence>
<reference evidence="7" key="1">
    <citation type="submission" date="2017-09" db="EMBL/GenBank/DDBJ databases">
        <title>Depth-based differentiation of microbial function through sediment-hosted aquifers and enrichment of novel symbionts in the deep terrestrial subsurface.</title>
        <authorList>
            <person name="Probst A.J."/>
            <person name="Ladd B."/>
            <person name="Jarett J.K."/>
            <person name="Geller-Mcgrath D.E."/>
            <person name="Sieber C.M.K."/>
            <person name="Emerson J.B."/>
            <person name="Anantharaman K."/>
            <person name="Thomas B.C."/>
            <person name="Malmstrom R."/>
            <person name="Stieglmeier M."/>
            <person name="Klingl A."/>
            <person name="Woyke T."/>
            <person name="Ryan C.M."/>
            <person name="Banfield J.F."/>
        </authorList>
    </citation>
    <scope>NUCLEOTIDE SEQUENCE [LARGE SCALE GENOMIC DNA]</scope>
</reference>
<dbReference type="AlphaFoldDB" id="A0A2H0W1B5"/>
<dbReference type="InterPro" id="IPR057240">
    <property type="entry name" value="ParB_dimer_C"/>
</dbReference>
<evidence type="ECO:0000256" key="1">
    <source>
        <dbReference type="ARBA" id="ARBA00006295"/>
    </source>
</evidence>
<proteinExistence type="inferred from homology"/>
<evidence type="ECO:0000259" key="5">
    <source>
        <dbReference type="SMART" id="SM00470"/>
    </source>
</evidence>
<dbReference type="GO" id="GO:0005694">
    <property type="term" value="C:chromosome"/>
    <property type="evidence" value="ECO:0007669"/>
    <property type="project" value="TreeGrafter"/>
</dbReference>
<dbReference type="Pfam" id="PF23552">
    <property type="entry name" value="ParB_C"/>
    <property type="match status" value="1"/>
</dbReference>
<feature type="domain" description="ParB-like N-terminal" evidence="5">
    <location>
        <begin position="38"/>
        <end position="128"/>
    </location>
</feature>
<comment type="caution">
    <text evidence="6">The sequence shown here is derived from an EMBL/GenBank/DDBJ whole genome shotgun (WGS) entry which is preliminary data.</text>
</comment>
<comment type="similarity">
    <text evidence="1">Belongs to the ParB family.</text>
</comment>
<dbReference type="SMART" id="SM00470">
    <property type="entry name" value="ParB"/>
    <property type="match status" value="1"/>
</dbReference>
<dbReference type="GO" id="GO:0007059">
    <property type="term" value="P:chromosome segregation"/>
    <property type="evidence" value="ECO:0007669"/>
    <property type="project" value="UniProtKB-KW"/>
</dbReference>
<dbReference type="SUPFAM" id="SSF109709">
    <property type="entry name" value="KorB DNA-binding domain-like"/>
    <property type="match status" value="1"/>
</dbReference>
<accession>A0A2H0W1B5</accession>
<dbReference type="Pfam" id="PF02195">
    <property type="entry name" value="ParB_N"/>
    <property type="match status" value="1"/>
</dbReference>
<dbReference type="NCBIfam" id="TIGR00180">
    <property type="entry name" value="parB_part"/>
    <property type="match status" value="1"/>
</dbReference>
<dbReference type="CDD" id="cd16393">
    <property type="entry name" value="SPO0J_N"/>
    <property type="match status" value="1"/>
</dbReference>
<protein>
    <recommendedName>
        <fullName evidence="5">ParB-like N-terminal domain-containing protein</fullName>
    </recommendedName>
</protein>
<sequence>MSTPKGGLGRGLGSLIPQDAKKPTLRTTEKAPDHERIYQIPVNQVRPNPHQPRLKFDEEALEDLKASIEVHGITQPLIVTKLGEGQYELVAGERRLRAAMGLDMDTVPAIVKNLDEQKKLALALIENIQRQDLNPIEEARAYQKLIDQFQYTHETIAKQVGKSRPVVSNHLRLLTLPNEIQRALVDGKLSYAAARPLVSMSSKEQQLKFFNRILKQNLSSQSVEGQAHKVAVKPHYRSVQKDPALKGLEERLQQKLATKAHIKKSGETGQIVINFYSEEELYSIIRLMLGED</sequence>
<keyword evidence="2" id="KW-0159">Chromosome partition</keyword>
<dbReference type="Pfam" id="PF17762">
    <property type="entry name" value="HTH_ParB"/>
    <property type="match status" value="1"/>
</dbReference>
<organism evidence="6 7">
    <name type="scientific">Candidatus Buchananbacteria bacterium CG10_big_fil_rev_8_21_14_0_10_42_9</name>
    <dbReference type="NCBI Taxonomy" id="1974526"/>
    <lineage>
        <taxon>Bacteria</taxon>
        <taxon>Candidatus Buchananiibacteriota</taxon>
    </lineage>
</organism>
<dbReference type="InterPro" id="IPR004437">
    <property type="entry name" value="ParB/RepB/Spo0J"/>
</dbReference>
<feature type="region of interest" description="Disordered" evidence="4">
    <location>
        <begin position="1"/>
        <end position="33"/>
    </location>
</feature>
<dbReference type="InterPro" id="IPR050336">
    <property type="entry name" value="Chromosome_partition/occlusion"/>
</dbReference>
<dbReference type="GO" id="GO:0045881">
    <property type="term" value="P:positive regulation of sporulation resulting in formation of a cellular spore"/>
    <property type="evidence" value="ECO:0007669"/>
    <property type="project" value="TreeGrafter"/>
</dbReference>
<dbReference type="InterPro" id="IPR003115">
    <property type="entry name" value="ParB_N"/>
</dbReference>
<evidence type="ECO:0000256" key="3">
    <source>
        <dbReference type="ARBA" id="ARBA00023125"/>
    </source>
</evidence>
<gene>
    <name evidence="6" type="ORF">COT81_02790</name>
</gene>
<evidence type="ECO:0000313" key="6">
    <source>
        <dbReference type="EMBL" id="PIS05126.1"/>
    </source>
</evidence>
<evidence type="ECO:0000256" key="2">
    <source>
        <dbReference type="ARBA" id="ARBA00022829"/>
    </source>
</evidence>
<dbReference type="InterPro" id="IPR041468">
    <property type="entry name" value="HTH_ParB/Spo0J"/>
</dbReference>
<dbReference type="GO" id="GO:0003677">
    <property type="term" value="F:DNA binding"/>
    <property type="evidence" value="ECO:0007669"/>
    <property type="project" value="UniProtKB-KW"/>
</dbReference>
<evidence type="ECO:0000256" key="4">
    <source>
        <dbReference type="SAM" id="MobiDB-lite"/>
    </source>
</evidence>
<dbReference type="FunFam" id="1.10.10.2830:FF:000001">
    <property type="entry name" value="Chromosome partitioning protein ParB"/>
    <property type="match status" value="1"/>
</dbReference>
<dbReference type="FunFam" id="3.90.1530.30:FF:000001">
    <property type="entry name" value="Chromosome partitioning protein ParB"/>
    <property type="match status" value="1"/>
</dbReference>
<dbReference type="PANTHER" id="PTHR33375">
    <property type="entry name" value="CHROMOSOME-PARTITIONING PROTEIN PARB-RELATED"/>
    <property type="match status" value="1"/>
</dbReference>
<dbReference type="Proteomes" id="UP000230935">
    <property type="component" value="Unassembled WGS sequence"/>
</dbReference>
<dbReference type="PANTHER" id="PTHR33375:SF1">
    <property type="entry name" value="CHROMOSOME-PARTITIONING PROTEIN PARB-RELATED"/>
    <property type="match status" value="1"/>
</dbReference>
<name>A0A2H0W1B5_9BACT</name>
<keyword evidence="3" id="KW-0238">DNA-binding</keyword>
<feature type="compositionally biased region" description="Gly residues" evidence="4">
    <location>
        <begin position="1"/>
        <end position="12"/>
    </location>
</feature>
<dbReference type="SUPFAM" id="SSF110849">
    <property type="entry name" value="ParB/Sulfiredoxin"/>
    <property type="match status" value="1"/>
</dbReference>
<dbReference type="Gene3D" id="1.10.10.2830">
    <property type="match status" value="1"/>
</dbReference>
<dbReference type="InterPro" id="IPR036086">
    <property type="entry name" value="ParB/Sulfiredoxin_sf"/>
</dbReference>